<protein>
    <recommendedName>
        <fullName evidence="2">DUF4277 domain-containing protein</fullName>
    </recommendedName>
</protein>
<keyword evidence="1" id="KW-1133">Transmembrane helix</keyword>
<dbReference type="PANTHER" id="PTHR34614:SF2">
    <property type="entry name" value="TRANSPOSASE IS4-LIKE DOMAIN-CONTAINING PROTEIN"/>
    <property type="match status" value="1"/>
</dbReference>
<organism evidence="3">
    <name type="scientific">marine sediment metagenome</name>
    <dbReference type="NCBI Taxonomy" id="412755"/>
    <lineage>
        <taxon>unclassified sequences</taxon>
        <taxon>metagenomes</taxon>
        <taxon>ecological metagenomes</taxon>
    </lineage>
</organism>
<feature type="domain" description="DUF4277" evidence="2">
    <location>
        <begin position="8"/>
        <end position="111"/>
    </location>
</feature>
<accession>A0A0F9FVL1</accession>
<feature type="transmembrane region" description="Helical" evidence="1">
    <location>
        <begin position="451"/>
        <end position="468"/>
    </location>
</feature>
<sequence length="558" mass="64313">MKQFETRFKQVDVLPIVKHYMDQLDLFSLFKKYVPAAPDSLADHAESLCILTANIICDNKPLYKVKEWLSKYSDGIVDEPVAADLFNDDRLARALSALFNAERHSLMTEVSSNAISVHRLLTNEIHNDSTTVTFMGDYKNPDPDAVKLKHGHNKDFRPDCKQVVFGLNITSDGHVPLSYKLFDGNTNDDVTHIPNWNGLRTLLEKEDFVYIADCKLCSTKNLTYIAKNGGLFITIVPKDRKEVKTFLKHIQSNDIKFKDAYKVERSGKKGRTNIFKTYEGDRTKKGFRIIWVHSSSKQKDDSLRRQKKIDKAIEALESLSPKLNAYHLKTKKEIKVAVNNICKGVKGLLEVKIFTERKQIKVKVSPGRPSLSSTYKNKWEFKHSLQWKPNKQAILKTSKTDGIFPLITNTALVACEVLREYKSQPFLEKRMYTKKTVLQVAPVFLKKEKRIEAILFLYFAALMIVSLIERKIRMDMAKAHIEKLPILPQGMNAKKPTWNNIRYFFRNVHYSEIIQDGVCIQSMVKGLSALHKQINRLLDVPSSVYKNLQSSWWQFKYT</sequence>
<keyword evidence="1" id="KW-0472">Membrane</keyword>
<gene>
    <name evidence="3" type="ORF">LCGC14_1905890</name>
</gene>
<evidence type="ECO:0000313" key="3">
    <source>
        <dbReference type="EMBL" id="KKL90318.1"/>
    </source>
</evidence>
<name>A0A0F9FVL1_9ZZZZ</name>
<dbReference type="AlphaFoldDB" id="A0A0F9FVL1"/>
<dbReference type="EMBL" id="LAZR01020039">
    <property type="protein sequence ID" value="KKL90318.1"/>
    <property type="molecule type" value="Genomic_DNA"/>
</dbReference>
<comment type="caution">
    <text evidence="3">The sequence shown here is derived from an EMBL/GenBank/DDBJ whole genome shotgun (WGS) entry which is preliminary data.</text>
</comment>
<dbReference type="PANTHER" id="PTHR34614">
    <property type="match status" value="1"/>
</dbReference>
<keyword evidence="1" id="KW-0812">Transmembrane</keyword>
<dbReference type="Pfam" id="PF14104">
    <property type="entry name" value="DUF4277"/>
    <property type="match status" value="1"/>
</dbReference>
<dbReference type="NCBIfam" id="NF033559">
    <property type="entry name" value="transpos_IS1634"/>
    <property type="match status" value="1"/>
</dbReference>
<evidence type="ECO:0000256" key="1">
    <source>
        <dbReference type="SAM" id="Phobius"/>
    </source>
</evidence>
<proteinExistence type="predicted"/>
<dbReference type="InterPro" id="IPR047654">
    <property type="entry name" value="IS1634_transpos"/>
</dbReference>
<dbReference type="InterPro" id="IPR025457">
    <property type="entry name" value="DUF4277"/>
</dbReference>
<reference evidence="3" key="1">
    <citation type="journal article" date="2015" name="Nature">
        <title>Complex archaea that bridge the gap between prokaryotes and eukaryotes.</title>
        <authorList>
            <person name="Spang A."/>
            <person name="Saw J.H."/>
            <person name="Jorgensen S.L."/>
            <person name="Zaremba-Niedzwiedzka K."/>
            <person name="Martijn J."/>
            <person name="Lind A.E."/>
            <person name="van Eijk R."/>
            <person name="Schleper C."/>
            <person name="Guy L."/>
            <person name="Ettema T.J."/>
        </authorList>
    </citation>
    <scope>NUCLEOTIDE SEQUENCE</scope>
</reference>
<evidence type="ECO:0000259" key="2">
    <source>
        <dbReference type="Pfam" id="PF14104"/>
    </source>
</evidence>